<dbReference type="EMBL" id="HG721920">
    <property type="protein sequence ID" value="CDJ60746.1"/>
    <property type="molecule type" value="Genomic_DNA"/>
</dbReference>
<evidence type="ECO:0000256" key="1">
    <source>
        <dbReference type="SAM" id="MobiDB-lite"/>
    </source>
</evidence>
<protein>
    <submittedName>
        <fullName evidence="2">Uncharacterized protein</fullName>
    </submittedName>
</protein>
<dbReference type="RefSeq" id="XP_013337396.1">
    <property type="nucleotide sequence ID" value="XM_013481942.1"/>
</dbReference>
<keyword evidence="3" id="KW-1185">Reference proteome</keyword>
<organism evidence="2 3">
    <name type="scientific">Eimeria maxima</name>
    <name type="common">Coccidian parasite</name>
    <dbReference type="NCBI Taxonomy" id="5804"/>
    <lineage>
        <taxon>Eukaryota</taxon>
        <taxon>Sar</taxon>
        <taxon>Alveolata</taxon>
        <taxon>Apicomplexa</taxon>
        <taxon>Conoidasida</taxon>
        <taxon>Coccidia</taxon>
        <taxon>Eucoccidiorida</taxon>
        <taxon>Eimeriorina</taxon>
        <taxon>Eimeriidae</taxon>
        <taxon>Eimeria</taxon>
    </lineage>
</organism>
<dbReference type="AlphaFoldDB" id="U6M9P4"/>
<sequence>MDSVHSDRLSCSFSLEDVASNSKGGTRRRSQQLENSGLPKTCETCGSLASQLRRSSVCSTSKLDDQEGKKSVRSPRHRCELTSSSKYSAPRPRRIWDELPGWQLEYEALTPIQKQVMEYVASVGENASAAAKDRLKRTWRGFNISEQDFSMIEVYLAKKVPLTIRIDIQGLVPYLMNDPFYRTCFETNTKGETYLEARREFEAVLFNNLYEHPSVQPKDRPKYGVLNMVCHPFSDSRVSAFGSAYLLLKDSLRARTTVATSKENLGAAIRRVGTLDHMWHIVETLSTHEITRIHAVATGRRAKATVSPDSKYSEIQIHGMIDVR</sequence>
<dbReference type="InterPro" id="IPR022074">
    <property type="entry name" value="DUF3626"/>
</dbReference>
<gene>
    <name evidence="2" type="ORF">EMWEY_00034430</name>
</gene>
<evidence type="ECO:0000313" key="3">
    <source>
        <dbReference type="Proteomes" id="UP000030763"/>
    </source>
</evidence>
<proteinExistence type="predicted"/>
<dbReference type="Proteomes" id="UP000030763">
    <property type="component" value="Unassembled WGS sequence"/>
</dbReference>
<dbReference type="OrthoDB" id="420861at2759"/>
<name>U6M9P4_EIMMA</name>
<dbReference type="VEuPathDB" id="ToxoDB:EMWEY_00034430"/>
<dbReference type="Pfam" id="PF12294">
    <property type="entry name" value="DUF3626"/>
    <property type="match status" value="1"/>
</dbReference>
<dbReference type="OMA" id="HEITRIH"/>
<accession>U6M9P4</accession>
<reference evidence="2" key="2">
    <citation type="submission" date="2013-10" db="EMBL/GenBank/DDBJ databases">
        <authorList>
            <person name="Aslett M."/>
        </authorList>
    </citation>
    <scope>NUCLEOTIDE SEQUENCE [LARGE SCALE GENOMIC DNA]</scope>
    <source>
        <strain evidence="2">Weybridge</strain>
    </source>
</reference>
<reference evidence="2" key="1">
    <citation type="submission" date="2013-10" db="EMBL/GenBank/DDBJ databases">
        <title>Genomic analysis of the causative agents of coccidiosis in chickens.</title>
        <authorList>
            <person name="Reid A.J."/>
            <person name="Blake D."/>
            <person name="Billington K."/>
            <person name="Browne H."/>
            <person name="Dunn M."/>
            <person name="Hung S."/>
            <person name="Kawahara F."/>
            <person name="Miranda-Saavedra D."/>
            <person name="Mourier T."/>
            <person name="Nagra H."/>
            <person name="Otto T.D."/>
            <person name="Rawlings N."/>
            <person name="Sanchez A."/>
            <person name="Sanders M."/>
            <person name="Subramaniam C."/>
            <person name="Tay Y."/>
            <person name="Dear P."/>
            <person name="Doerig C."/>
            <person name="Gruber A."/>
            <person name="Parkinson J."/>
            <person name="Shirley M."/>
            <person name="Wan K.L."/>
            <person name="Berriman M."/>
            <person name="Tomley F."/>
            <person name="Pain A."/>
        </authorList>
    </citation>
    <scope>NUCLEOTIDE SEQUENCE [LARGE SCALE GENOMIC DNA]</scope>
    <source>
        <strain evidence="2">Weybridge</strain>
    </source>
</reference>
<evidence type="ECO:0000313" key="2">
    <source>
        <dbReference type="EMBL" id="CDJ60746.1"/>
    </source>
</evidence>
<feature type="region of interest" description="Disordered" evidence="1">
    <location>
        <begin position="59"/>
        <end position="85"/>
    </location>
</feature>
<dbReference type="GeneID" id="25337429"/>
<feature type="region of interest" description="Disordered" evidence="1">
    <location>
        <begin position="18"/>
        <end position="40"/>
    </location>
</feature>